<evidence type="ECO:0000313" key="12">
    <source>
        <dbReference type="Proteomes" id="UP000297713"/>
    </source>
</evidence>
<dbReference type="Pfam" id="PF03840">
    <property type="entry name" value="SecG"/>
    <property type="match status" value="1"/>
</dbReference>
<comment type="subcellular location">
    <subcellularLocation>
        <location evidence="1 10">Cell membrane</location>
        <topology evidence="1 10">Multi-pass membrane protein</topology>
    </subcellularLocation>
</comment>
<dbReference type="GO" id="GO:0015450">
    <property type="term" value="F:protein-transporting ATPase activity"/>
    <property type="evidence" value="ECO:0007669"/>
    <property type="project" value="UniProtKB-UniRule"/>
</dbReference>
<dbReference type="PRINTS" id="PR01651">
    <property type="entry name" value="SECGEXPORT"/>
</dbReference>
<dbReference type="RefSeq" id="WP_013986441.1">
    <property type="nucleotide sequence ID" value="NZ_LXQC01000218.1"/>
</dbReference>
<feature type="transmembrane region" description="Helical" evidence="10">
    <location>
        <begin position="53"/>
        <end position="73"/>
    </location>
</feature>
<evidence type="ECO:0000256" key="10">
    <source>
        <dbReference type="RuleBase" id="RU365087"/>
    </source>
</evidence>
<keyword evidence="7 10" id="KW-1133">Transmembrane helix</keyword>
<dbReference type="Proteomes" id="UP000297713">
    <property type="component" value="Unassembled WGS sequence"/>
</dbReference>
<dbReference type="InterPro" id="IPR004692">
    <property type="entry name" value="SecG"/>
</dbReference>
<dbReference type="GO" id="GO:0065002">
    <property type="term" value="P:intracellular protein transmembrane transport"/>
    <property type="evidence" value="ECO:0007669"/>
    <property type="project" value="TreeGrafter"/>
</dbReference>
<feature type="transmembrane region" description="Helical" evidence="10">
    <location>
        <begin position="7"/>
        <end position="26"/>
    </location>
</feature>
<keyword evidence="12" id="KW-1185">Reference proteome</keyword>
<gene>
    <name evidence="11" type="ORF">A7Q10_10440</name>
</gene>
<keyword evidence="5 10" id="KW-0812">Transmembrane</keyword>
<keyword evidence="9 10" id="KW-0472">Membrane</keyword>
<comment type="similarity">
    <text evidence="2 10">Belongs to the SecG family.</text>
</comment>
<keyword evidence="8 10" id="KW-0811">Translocation</keyword>
<proteinExistence type="inferred from homology"/>
<dbReference type="AlphaFoldDB" id="A0A4Y8P6R4"/>
<evidence type="ECO:0000313" key="11">
    <source>
        <dbReference type="EMBL" id="TFE65479.1"/>
    </source>
</evidence>
<evidence type="ECO:0000256" key="8">
    <source>
        <dbReference type="ARBA" id="ARBA00023010"/>
    </source>
</evidence>
<keyword evidence="4 10" id="KW-1003">Cell membrane</keyword>
<evidence type="ECO:0000256" key="9">
    <source>
        <dbReference type="ARBA" id="ARBA00023136"/>
    </source>
</evidence>
<protein>
    <recommendedName>
        <fullName evidence="10">Protein-export membrane protein SecG</fullName>
    </recommendedName>
</protein>
<evidence type="ECO:0000256" key="2">
    <source>
        <dbReference type="ARBA" id="ARBA00008445"/>
    </source>
</evidence>
<evidence type="ECO:0000256" key="5">
    <source>
        <dbReference type="ARBA" id="ARBA00022692"/>
    </source>
</evidence>
<evidence type="ECO:0000256" key="6">
    <source>
        <dbReference type="ARBA" id="ARBA00022927"/>
    </source>
</evidence>
<dbReference type="GO" id="GO:0009306">
    <property type="term" value="P:protein secretion"/>
    <property type="evidence" value="ECO:0007669"/>
    <property type="project" value="UniProtKB-UniRule"/>
</dbReference>
<evidence type="ECO:0000256" key="3">
    <source>
        <dbReference type="ARBA" id="ARBA00022448"/>
    </source>
</evidence>
<dbReference type="PANTHER" id="PTHR34182">
    <property type="entry name" value="PROTEIN-EXPORT MEMBRANE PROTEIN SECG"/>
    <property type="match status" value="1"/>
</dbReference>
<dbReference type="EMBL" id="LXQC01000218">
    <property type="protein sequence ID" value="TFE65479.1"/>
    <property type="molecule type" value="Genomic_DNA"/>
</dbReference>
<dbReference type="GO" id="GO:0005886">
    <property type="term" value="C:plasma membrane"/>
    <property type="evidence" value="ECO:0007669"/>
    <property type="project" value="UniProtKB-SubCell"/>
</dbReference>
<organism evidence="11 12">
    <name type="scientific">Methylacidiphilum caldifontis</name>
    <dbReference type="NCBI Taxonomy" id="2795386"/>
    <lineage>
        <taxon>Bacteria</taxon>
        <taxon>Pseudomonadati</taxon>
        <taxon>Verrucomicrobiota</taxon>
        <taxon>Methylacidiphilae</taxon>
        <taxon>Methylacidiphilales</taxon>
        <taxon>Methylacidiphilaceae</taxon>
        <taxon>Methylacidiphilum (ex Ratnadevi et al. 2023)</taxon>
    </lineage>
</organism>
<dbReference type="PANTHER" id="PTHR34182:SF1">
    <property type="entry name" value="PROTEIN-EXPORT MEMBRANE PROTEIN SECG"/>
    <property type="match status" value="1"/>
</dbReference>
<comment type="function">
    <text evidence="10">Involved in protein export. Participates in an early event of protein translocation.</text>
</comment>
<evidence type="ECO:0000256" key="1">
    <source>
        <dbReference type="ARBA" id="ARBA00004651"/>
    </source>
</evidence>
<keyword evidence="3 10" id="KW-0813">Transport</keyword>
<keyword evidence="6 10" id="KW-0653">Protein transport</keyword>
<evidence type="ECO:0000256" key="7">
    <source>
        <dbReference type="ARBA" id="ARBA00022989"/>
    </source>
</evidence>
<dbReference type="NCBIfam" id="TIGR00810">
    <property type="entry name" value="secG"/>
    <property type="match status" value="1"/>
</dbReference>
<comment type="caution">
    <text evidence="11">The sequence shown here is derived from an EMBL/GenBank/DDBJ whole genome shotgun (WGS) entry which is preliminary data.</text>
</comment>
<dbReference type="GO" id="GO:0043952">
    <property type="term" value="P:protein transport by the Sec complex"/>
    <property type="evidence" value="ECO:0007669"/>
    <property type="project" value="TreeGrafter"/>
</dbReference>
<accession>A0A4Y8P6R4</accession>
<reference evidence="11 12" key="1">
    <citation type="submission" date="2016-05" db="EMBL/GenBank/DDBJ databases">
        <title>Diversity and Homogeneity among Thermoacidophilic Verrucomicrobia Methanotrophs Linked with Geographical Origin.</title>
        <authorList>
            <person name="Erikstad H.-A."/>
            <person name="Smestad N.B."/>
            <person name="Ceballos R.M."/>
            <person name="Birkeland N.-K."/>
        </authorList>
    </citation>
    <scope>NUCLEOTIDE SEQUENCE [LARGE SCALE GENOMIC DNA]</scope>
    <source>
        <strain evidence="11 12">Phi</strain>
    </source>
</reference>
<evidence type="ECO:0000256" key="4">
    <source>
        <dbReference type="ARBA" id="ARBA00022475"/>
    </source>
</evidence>
<sequence length="77" mass="8091">MNTVLLVADIIVAVLLMGSILLQTGYTPGMSGALGGGYTQQGLGGKKQGVDEFLAKVTVVLSILFAVITLLLARFWH</sequence>
<name>A0A4Y8P6R4_9BACT</name>